<keyword evidence="2" id="KW-1185">Reference proteome</keyword>
<dbReference type="AlphaFoldDB" id="A0AAV1DH89"/>
<name>A0AAV1DH89_OLDCO</name>
<dbReference type="InterPro" id="IPR029055">
    <property type="entry name" value="Ntn_hydrolases_N"/>
</dbReference>
<evidence type="ECO:0000313" key="1">
    <source>
        <dbReference type="EMBL" id="CAI9107013.1"/>
    </source>
</evidence>
<dbReference type="Gene3D" id="3.60.20.10">
    <property type="entry name" value="Glutamine Phosphoribosylpyrophosphate, subunit 1, domain 1"/>
    <property type="match status" value="1"/>
</dbReference>
<dbReference type="Proteomes" id="UP001161247">
    <property type="component" value="Chromosome 5"/>
</dbReference>
<dbReference type="EMBL" id="OX459122">
    <property type="protein sequence ID" value="CAI9107013.1"/>
    <property type="molecule type" value="Genomic_DNA"/>
</dbReference>
<organism evidence="1 2">
    <name type="scientific">Oldenlandia corymbosa var. corymbosa</name>
    <dbReference type="NCBI Taxonomy" id="529605"/>
    <lineage>
        <taxon>Eukaryota</taxon>
        <taxon>Viridiplantae</taxon>
        <taxon>Streptophyta</taxon>
        <taxon>Embryophyta</taxon>
        <taxon>Tracheophyta</taxon>
        <taxon>Spermatophyta</taxon>
        <taxon>Magnoliopsida</taxon>
        <taxon>eudicotyledons</taxon>
        <taxon>Gunneridae</taxon>
        <taxon>Pentapetalae</taxon>
        <taxon>asterids</taxon>
        <taxon>lamiids</taxon>
        <taxon>Gentianales</taxon>
        <taxon>Rubiaceae</taxon>
        <taxon>Rubioideae</taxon>
        <taxon>Spermacoceae</taxon>
        <taxon>Hedyotis-Oldenlandia complex</taxon>
        <taxon>Oldenlandia</taxon>
    </lineage>
</organism>
<protein>
    <submittedName>
        <fullName evidence="1">OLC1v1006278C1</fullName>
    </submittedName>
</protein>
<accession>A0AAV1DH89</accession>
<dbReference type="SUPFAM" id="SSF56235">
    <property type="entry name" value="N-terminal nucleophile aminohydrolases (Ntn hydrolases)"/>
    <property type="match status" value="1"/>
</dbReference>
<gene>
    <name evidence="1" type="ORF">OLC1_LOCUS15420</name>
</gene>
<reference evidence="1" key="1">
    <citation type="submission" date="2023-03" db="EMBL/GenBank/DDBJ databases">
        <authorList>
            <person name="Julca I."/>
        </authorList>
    </citation>
    <scope>NUCLEOTIDE SEQUENCE</scope>
</reference>
<evidence type="ECO:0000313" key="2">
    <source>
        <dbReference type="Proteomes" id="UP001161247"/>
    </source>
</evidence>
<proteinExistence type="predicted"/>
<sequence>MKDQYQVVMKGTKSVLEASKWVAGHLSSHPDKHLSARILIAGWDDESKRPALYSVNSEGEVFKKRRDVTGAGTGLASDLFGCSFDKKWYGSAVVHAEWMVRSTAGALEHFRSLGQVNAEYSGYVSGYQVSAAGWKRSFYNLHVPPGFFYESIGWPIA</sequence>